<dbReference type="SUPFAM" id="SSF51556">
    <property type="entry name" value="Metallo-dependent hydrolases"/>
    <property type="match status" value="1"/>
</dbReference>
<evidence type="ECO:0000256" key="3">
    <source>
        <dbReference type="PIRSR" id="PIRSR601559-50"/>
    </source>
</evidence>
<dbReference type="InterPro" id="IPR001559">
    <property type="entry name" value="Phosphotriesterase"/>
</dbReference>
<feature type="binding site" evidence="4">
    <location>
        <position position="260"/>
    </location>
    <ligand>
        <name>Zn(2+)</name>
        <dbReference type="ChEBI" id="CHEBI:29105"/>
        <label>1</label>
    </ligand>
</feature>
<dbReference type="GO" id="GO:0016787">
    <property type="term" value="F:hydrolase activity"/>
    <property type="evidence" value="ECO:0007669"/>
    <property type="project" value="UniProtKB-KW"/>
</dbReference>
<feature type="binding site" evidence="4">
    <location>
        <position position="23"/>
    </location>
    <ligand>
        <name>Zn(2+)</name>
        <dbReference type="ChEBI" id="CHEBI:29105"/>
        <label>1</label>
    </ligand>
</feature>
<protein>
    <submittedName>
        <fullName evidence="6">Phosphotriesterase</fullName>
    </submittedName>
</protein>
<feature type="binding site" description="via carbamate group" evidence="4">
    <location>
        <position position="142"/>
    </location>
    <ligand>
        <name>Zn(2+)</name>
        <dbReference type="ChEBI" id="CHEBI:29105"/>
        <label>1</label>
    </ligand>
</feature>
<keyword evidence="2" id="KW-0378">Hydrolase</keyword>
<feature type="binding site" evidence="4">
    <location>
        <position position="175"/>
    </location>
    <ligand>
        <name>Zn(2+)</name>
        <dbReference type="ChEBI" id="CHEBI:29105"/>
        <label>2</label>
    </ligand>
</feature>
<dbReference type="AlphaFoldDB" id="A0AB39BFU1"/>
<sequence length="311" mass="32365">MIGRIRTVTGDIDPAELGPADYHEHLFQVSPLLPGDDLDDEEASGAEAASLLRSGFTAMVDATPLGLGRRPEALARISRATGLRVVMTTGVHRREHYATDSPLLGADAGTLAAAFVRDLEHGAREGLDPEPDRSAPCAGLLKAGLGYWRIDAAAARCIEAVGVAHAATGAPVMVHLEHGSAAHEALDLLGSHGVAADAVALAHVDRNPDAGLLGELAARGAYLGVDGPARHREWPDSVIVGLIDDLVRAGHGDRVLLGGDVARASRYRAYGGLPGLAYLGERFLPRVVAAVGAEAAAGITTANPARWLSWR</sequence>
<feature type="binding site" evidence="4">
    <location>
        <position position="25"/>
    </location>
    <ligand>
        <name>Zn(2+)</name>
        <dbReference type="ChEBI" id="CHEBI:29105"/>
        <label>1</label>
    </ligand>
</feature>
<dbReference type="GO" id="GO:0008270">
    <property type="term" value="F:zinc ion binding"/>
    <property type="evidence" value="ECO:0007669"/>
    <property type="project" value="InterPro"/>
</dbReference>
<gene>
    <name evidence="6" type="ORF">ABFY20_18235</name>
</gene>
<comment type="cofactor">
    <cofactor evidence="4">
        <name>a divalent metal cation</name>
        <dbReference type="ChEBI" id="CHEBI:60240"/>
    </cofactor>
    <text evidence="4">Binds 2 divalent metal cations per subunit.</text>
</comment>
<proteinExistence type="inferred from homology"/>
<feature type="binding site" evidence="4">
    <location>
        <position position="203"/>
    </location>
    <ligand>
        <name>Zn(2+)</name>
        <dbReference type="ChEBI" id="CHEBI:29105"/>
        <label>2</label>
    </ligand>
</feature>
<dbReference type="PROSITE" id="PS51347">
    <property type="entry name" value="PHOSPHOTRIESTERASE_2"/>
    <property type="match status" value="1"/>
</dbReference>
<comment type="similarity">
    <text evidence="5">Belongs to the metallo-dependent hydrolases superfamily. Phosphotriesterase family.</text>
</comment>
<feature type="binding site" description="via carbamate group" evidence="4">
    <location>
        <position position="142"/>
    </location>
    <ligand>
        <name>Zn(2+)</name>
        <dbReference type="ChEBI" id="CHEBI:29105"/>
        <label>2</label>
    </ligand>
</feature>
<organism evidence="6">
    <name type="scientific">Herbiconiux sp. A18JL235</name>
    <dbReference type="NCBI Taxonomy" id="3152363"/>
    <lineage>
        <taxon>Bacteria</taxon>
        <taxon>Bacillati</taxon>
        <taxon>Actinomycetota</taxon>
        <taxon>Actinomycetes</taxon>
        <taxon>Micrococcales</taxon>
        <taxon>Microbacteriaceae</taxon>
        <taxon>Herbiconiux</taxon>
    </lineage>
</organism>
<name>A0AB39BFU1_9MICO</name>
<reference evidence="6" key="1">
    <citation type="submission" date="2024-05" db="EMBL/GenBank/DDBJ databases">
        <title>Herbiconiux sp. A18JL235.</title>
        <authorList>
            <person name="Zhang G."/>
        </authorList>
    </citation>
    <scope>NUCLEOTIDE SEQUENCE</scope>
    <source>
        <strain evidence="6">A18JL235</strain>
    </source>
</reference>
<keyword evidence="1 4" id="KW-0479">Metal-binding</keyword>
<dbReference type="PANTHER" id="PTHR10819:SF3">
    <property type="entry name" value="PHOSPHOTRIESTERASE-RELATED PROTEIN"/>
    <property type="match status" value="1"/>
</dbReference>
<dbReference type="RefSeq" id="WP_368497618.1">
    <property type="nucleotide sequence ID" value="NZ_CP162511.1"/>
</dbReference>
<evidence type="ECO:0000256" key="5">
    <source>
        <dbReference type="PROSITE-ProRule" id="PRU00679"/>
    </source>
</evidence>
<evidence type="ECO:0000256" key="4">
    <source>
        <dbReference type="PIRSR" id="PIRSR601559-51"/>
    </source>
</evidence>
<dbReference type="Pfam" id="PF02126">
    <property type="entry name" value="PTE"/>
    <property type="match status" value="1"/>
</dbReference>
<dbReference type="PANTHER" id="PTHR10819">
    <property type="entry name" value="PHOSPHOTRIESTERASE-RELATED"/>
    <property type="match status" value="1"/>
</dbReference>
<accession>A0AB39BFU1</accession>
<dbReference type="InterPro" id="IPR032466">
    <property type="entry name" value="Metal_Hydrolase"/>
</dbReference>
<dbReference type="EMBL" id="CP162511">
    <property type="protein sequence ID" value="XDI05234.1"/>
    <property type="molecule type" value="Genomic_DNA"/>
</dbReference>
<dbReference type="PIRSF" id="PIRSF016839">
    <property type="entry name" value="PhP"/>
    <property type="match status" value="1"/>
</dbReference>
<evidence type="ECO:0000256" key="2">
    <source>
        <dbReference type="ARBA" id="ARBA00022801"/>
    </source>
</evidence>
<dbReference type="Gene3D" id="3.20.20.140">
    <property type="entry name" value="Metal-dependent hydrolases"/>
    <property type="match status" value="1"/>
</dbReference>
<feature type="modified residue" description="N6-carboxylysine" evidence="3 5">
    <location>
        <position position="142"/>
    </location>
</feature>
<evidence type="ECO:0000313" key="6">
    <source>
        <dbReference type="EMBL" id="XDI05234.1"/>
    </source>
</evidence>
<evidence type="ECO:0000256" key="1">
    <source>
        <dbReference type="ARBA" id="ARBA00022723"/>
    </source>
</evidence>